<dbReference type="Proteomes" id="UP000319771">
    <property type="component" value="Unassembled WGS sequence"/>
</dbReference>
<reference evidence="2 3" key="1">
    <citation type="journal article" date="2019" name="Nat. Microbiol.">
        <title>Mediterranean grassland soil C-N compound turnover is dependent on rainfall and depth, and is mediated by genomically divergent microorganisms.</title>
        <authorList>
            <person name="Diamond S."/>
            <person name="Andeer P.F."/>
            <person name="Li Z."/>
            <person name="Crits-Christoph A."/>
            <person name="Burstein D."/>
            <person name="Anantharaman K."/>
            <person name="Lane K.R."/>
            <person name="Thomas B.C."/>
            <person name="Pan C."/>
            <person name="Northen T.R."/>
            <person name="Banfield J.F."/>
        </authorList>
    </citation>
    <scope>NUCLEOTIDE SEQUENCE [LARGE SCALE GENOMIC DNA]</scope>
    <source>
        <strain evidence="2">WS_11</strain>
    </source>
</reference>
<accession>A0A538UEQ2</accession>
<feature type="domain" description="FecR protein" evidence="1">
    <location>
        <begin position="125"/>
        <end position="220"/>
    </location>
</feature>
<evidence type="ECO:0000313" key="3">
    <source>
        <dbReference type="Proteomes" id="UP000319771"/>
    </source>
</evidence>
<evidence type="ECO:0000313" key="2">
    <source>
        <dbReference type="EMBL" id="TMQ74199.1"/>
    </source>
</evidence>
<proteinExistence type="predicted"/>
<dbReference type="InterPro" id="IPR006860">
    <property type="entry name" value="FecR"/>
</dbReference>
<protein>
    <submittedName>
        <fullName evidence="2">FecR domain-containing protein</fullName>
    </submittedName>
</protein>
<comment type="caution">
    <text evidence="2">The sequence shown here is derived from an EMBL/GenBank/DDBJ whole genome shotgun (WGS) entry which is preliminary data.</text>
</comment>
<dbReference type="AlphaFoldDB" id="A0A538UEQ2"/>
<organism evidence="2 3">
    <name type="scientific">Eiseniibacteriota bacterium</name>
    <dbReference type="NCBI Taxonomy" id="2212470"/>
    <lineage>
        <taxon>Bacteria</taxon>
        <taxon>Candidatus Eiseniibacteriota</taxon>
    </lineage>
</organism>
<dbReference type="EMBL" id="VBPB01000007">
    <property type="protein sequence ID" value="TMQ74199.1"/>
    <property type="molecule type" value="Genomic_DNA"/>
</dbReference>
<sequence>MTPDPNAPRSDAETRARDAVRGLAMPRADVAYRARLKRDFASGRIGARRVLELPVAWHRRPFWRWALAPVTVALLAVALFATNRGPAWTVLSTTGDGIAIVDETPVPLAHAEELERRLRPGARVVAPEGAEVELASAAGIVFQVTGGTEFTVPASPGRWFARRVTGAVRHGEIRVTTGPSFRGARLHLDTPEAAVEVTGTTLAVICEPAGTCVCVFEGVVHVGAKGAAAEAVPGGRRRYVFSDGRPPEVADIRPAEIGKLGSFRAGRRDWLEGAAR</sequence>
<dbReference type="Pfam" id="PF04773">
    <property type="entry name" value="FecR"/>
    <property type="match status" value="1"/>
</dbReference>
<evidence type="ECO:0000259" key="1">
    <source>
        <dbReference type="Pfam" id="PF04773"/>
    </source>
</evidence>
<name>A0A538UEQ2_UNCEI</name>
<gene>
    <name evidence="2" type="ORF">E6K81_00715</name>
</gene>